<accession>A0ABS5XQI2</accession>
<dbReference type="InterPro" id="IPR023296">
    <property type="entry name" value="Glyco_hydro_beta-prop_sf"/>
</dbReference>
<organism evidence="8 9">
    <name type="scientific">Microbacterium flavum</name>
    <dbReference type="NCBI Taxonomy" id="415216"/>
    <lineage>
        <taxon>Bacteria</taxon>
        <taxon>Bacillati</taxon>
        <taxon>Actinomycetota</taxon>
        <taxon>Actinomycetes</taxon>
        <taxon>Micrococcales</taxon>
        <taxon>Microbacteriaceae</taxon>
        <taxon>Microbacterium</taxon>
    </lineage>
</organism>
<comment type="similarity">
    <text evidence="1 4">Belongs to the glycosyl hydrolase 32 family.</text>
</comment>
<keyword evidence="5" id="KW-1133">Transmembrane helix</keyword>
<gene>
    <name evidence="8" type="ORF">J0P97_01690</name>
</gene>
<evidence type="ECO:0000259" key="6">
    <source>
        <dbReference type="Pfam" id="PF00251"/>
    </source>
</evidence>
<dbReference type="Gene3D" id="2.60.120.560">
    <property type="entry name" value="Exo-inulinase, domain 1"/>
    <property type="match status" value="1"/>
</dbReference>
<evidence type="ECO:0000313" key="9">
    <source>
        <dbReference type="Proteomes" id="UP000740605"/>
    </source>
</evidence>
<dbReference type="InterPro" id="IPR001362">
    <property type="entry name" value="Glyco_hydro_32"/>
</dbReference>
<comment type="caution">
    <text evidence="8">The sequence shown here is derived from an EMBL/GenBank/DDBJ whole genome shotgun (WGS) entry which is preliminary data.</text>
</comment>
<keyword evidence="3 4" id="KW-0326">Glycosidase</keyword>
<dbReference type="InterPro" id="IPR013189">
    <property type="entry name" value="Glyco_hydro_32_C"/>
</dbReference>
<feature type="transmembrane region" description="Helical" evidence="5">
    <location>
        <begin position="12"/>
        <end position="35"/>
    </location>
</feature>
<dbReference type="InterPro" id="IPR013320">
    <property type="entry name" value="ConA-like_dom_sf"/>
</dbReference>
<keyword evidence="2 4" id="KW-0378">Hydrolase</keyword>
<keyword evidence="5" id="KW-0472">Membrane</keyword>
<keyword evidence="5" id="KW-0812">Transmembrane</keyword>
<dbReference type="Gene3D" id="2.115.10.20">
    <property type="entry name" value="Glycosyl hydrolase domain, family 43"/>
    <property type="match status" value="1"/>
</dbReference>
<dbReference type="Pfam" id="PF00251">
    <property type="entry name" value="Glyco_hydro_32N"/>
    <property type="match status" value="1"/>
</dbReference>
<evidence type="ECO:0000256" key="2">
    <source>
        <dbReference type="ARBA" id="ARBA00022801"/>
    </source>
</evidence>
<evidence type="ECO:0000313" key="8">
    <source>
        <dbReference type="EMBL" id="MBT8796789.1"/>
    </source>
</evidence>
<proteinExistence type="inferred from homology"/>
<evidence type="ECO:0000256" key="4">
    <source>
        <dbReference type="RuleBase" id="RU362110"/>
    </source>
</evidence>
<dbReference type="CDD" id="cd18622">
    <property type="entry name" value="GH32_Inu-like"/>
    <property type="match status" value="1"/>
</dbReference>
<dbReference type="GO" id="GO:0016787">
    <property type="term" value="F:hydrolase activity"/>
    <property type="evidence" value="ECO:0007669"/>
    <property type="project" value="UniProtKB-KW"/>
</dbReference>
<feature type="domain" description="Glycosyl hydrolase family 32 N-terminal" evidence="6">
    <location>
        <begin position="73"/>
        <end position="377"/>
    </location>
</feature>
<reference evidence="8 9" key="1">
    <citation type="submission" date="2021-03" db="EMBL/GenBank/DDBJ databases">
        <title>Microbacterium pauli sp. nov., isolated from microfiltered milk.</title>
        <authorList>
            <person name="Bellassi P."/>
            <person name="Fontana A."/>
            <person name="Callegari M.L."/>
            <person name="Lorenzo M."/>
            <person name="Cappa F."/>
        </authorList>
    </citation>
    <scope>NUCLEOTIDE SEQUENCE [LARGE SCALE GENOMIC DNA]</scope>
    <source>
        <strain evidence="8 9">DSM 18909</strain>
    </source>
</reference>
<dbReference type="SMART" id="SM00640">
    <property type="entry name" value="Glyco_32"/>
    <property type="match status" value="1"/>
</dbReference>
<evidence type="ECO:0000259" key="7">
    <source>
        <dbReference type="Pfam" id="PF08244"/>
    </source>
</evidence>
<name>A0ABS5XQI2_9MICO</name>
<dbReference type="Proteomes" id="UP000740605">
    <property type="component" value="Unassembled WGS sequence"/>
</dbReference>
<dbReference type="SUPFAM" id="SSF49899">
    <property type="entry name" value="Concanavalin A-like lectins/glucanases"/>
    <property type="match status" value="1"/>
</dbReference>
<evidence type="ECO:0000256" key="5">
    <source>
        <dbReference type="SAM" id="Phobius"/>
    </source>
</evidence>
<dbReference type="PANTHER" id="PTHR42800:SF1">
    <property type="entry name" value="EXOINULINASE INUD (AFU_ORTHOLOGUE AFUA_5G00480)"/>
    <property type="match status" value="1"/>
</dbReference>
<protein>
    <submittedName>
        <fullName evidence="8">Glycoside hydrolase family 32 protein</fullName>
    </submittedName>
</protein>
<dbReference type="SUPFAM" id="SSF75005">
    <property type="entry name" value="Arabinanase/levansucrase/invertase"/>
    <property type="match status" value="1"/>
</dbReference>
<dbReference type="EMBL" id="JAFLHG010000001">
    <property type="protein sequence ID" value="MBT8796789.1"/>
    <property type="molecule type" value="Genomic_DNA"/>
</dbReference>
<keyword evidence="9" id="KW-1185">Reference proteome</keyword>
<evidence type="ECO:0000256" key="3">
    <source>
        <dbReference type="ARBA" id="ARBA00023295"/>
    </source>
</evidence>
<sequence>MSMDDRTRRTRRIVVLAITAVTILIVAAVIAVLAFPRDNAPTPTPTTPTASPSPEALTFERPADWTTYRPSFHLTPDAHWINDPQRPFFAGGTWHLYYLYNADYPDGNGTEWYHATSDDLVTWHNEGVAIEKYRNGLGDILTGSAVVDETGSAGFGKGAIIAIVTQQDDGVQRQSLFYSTDDGYTFQGYDGNPIMDNPGVVDWRDPKIIRDETHDRWVMVLAEGERLGFYVSDDLRAWTYVSDYATDRWGLLECPDLFEMVDPQSGRRTWILAASADGTSEGRTTGLAYWTGDWDGERFTPDVDEPLWLDDGADFYAAVTWDDPRRGDAERLTERHALGWINNWAYARELPTDGWQGGALSVTRTLTLDEDGGRLMLRSRPVDTLRGLEGVQVSAPAQTIEPGAIAPLATQPDAVSYRLRVSIDREDAGSLRLRLGGSGAGDVTVGYDAERGVAFVDRAHDTLASQLPDAYRDVRTSDVLSGDVLNLDILVDASSVEVFLGDGSALTMAVYPASTALTAPITVEAVDAPVTVRSLSVAPIAVLDPQRAR</sequence>
<feature type="domain" description="Glycosyl hydrolase family 32 C-terminal" evidence="7">
    <location>
        <begin position="410"/>
        <end position="521"/>
    </location>
</feature>
<dbReference type="InterPro" id="IPR013148">
    <property type="entry name" value="Glyco_hydro_32_N"/>
</dbReference>
<evidence type="ECO:0000256" key="1">
    <source>
        <dbReference type="ARBA" id="ARBA00009902"/>
    </source>
</evidence>
<dbReference type="PANTHER" id="PTHR42800">
    <property type="entry name" value="EXOINULINASE INUD (AFU_ORTHOLOGUE AFUA_5G00480)"/>
    <property type="match status" value="1"/>
</dbReference>
<dbReference type="Pfam" id="PF08244">
    <property type="entry name" value="Glyco_hydro_32C"/>
    <property type="match status" value="1"/>
</dbReference>